<sequence>MPTRPWLRWLVPLAALFTVIATVLVAGNASADEKLPPRSAEQLLVDLQQAQVDGFSGTVEQSADLGIPALPGVSEHGSDFSSLISGSHTLRVAYAAPDSAKVSLLGELSESSVIRHGTDVWTWSSKENAATHTTVDKHDESSDPEDLPTDAPKTPQEAAQRILTAVGSSTDVSVATDTKVAGRAAYELVLKPKDSRSLISSVRIAVDGAEHVATRVQVYAGAATAPVAEIGFSEVDFSTPPVSTFEFSPPKGAKVTELTPQSQKKDGTHKLGTGKDGESSDETRPAVVGEGWTSVVVAKLPDERQSADSAPSDRTRGRDQGQAELQAYLNQLPKVSGSWGSGRLLAGKAFSLVITDDGRVAVGAVAPELLYAALG</sequence>
<evidence type="ECO:0008006" key="4">
    <source>
        <dbReference type="Google" id="ProtNLM"/>
    </source>
</evidence>
<reference evidence="2 3" key="1">
    <citation type="submission" date="2011-05" db="EMBL/GenBank/DDBJ databases">
        <title>Whole genome sequence of Microlunatus phosphovorus NM-1.</title>
        <authorList>
            <person name="Hosoyama A."/>
            <person name="Sasaki K."/>
            <person name="Harada T."/>
            <person name="Igarashi R."/>
            <person name="Kawakoshi A."/>
            <person name="Sasagawa M."/>
            <person name="Fukada J."/>
            <person name="Nakamura S."/>
            <person name="Katano Y."/>
            <person name="Hanada S."/>
            <person name="Kamagata Y."/>
            <person name="Nakamura N."/>
            <person name="Yamazaki S."/>
            <person name="Fujita N."/>
        </authorList>
    </citation>
    <scope>NUCLEOTIDE SEQUENCE [LARGE SCALE GENOMIC DNA]</scope>
    <source>
        <strain evidence="3">ATCC 700054 / DSM 10555 / JCM 9379 / NBRC 101784 / NCIMB 13414 / VKM Ac-1990 / NM-1</strain>
    </source>
</reference>
<dbReference type="AlphaFoldDB" id="F5XNU0"/>
<feature type="region of interest" description="Disordered" evidence="1">
    <location>
        <begin position="131"/>
        <end position="155"/>
    </location>
</feature>
<dbReference type="eggNOG" id="COG2834">
    <property type="taxonomic scope" value="Bacteria"/>
</dbReference>
<feature type="compositionally biased region" description="Basic and acidic residues" evidence="1">
    <location>
        <begin position="263"/>
        <end position="284"/>
    </location>
</feature>
<evidence type="ECO:0000313" key="3">
    <source>
        <dbReference type="Proteomes" id="UP000007947"/>
    </source>
</evidence>
<organism evidence="2 3">
    <name type="scientific">Microlunatus phosphovorus (strain ATCC 700054 / DSM 10555 / JCM 9379 / NBRC 101784 / NCIMB 13414 / VKM Ac-1990 / NM-1)</name>
    <dbReference type="NCBI Taxonomy" id="1032480"/>
    <lineage>
        <taxon>Bacteria</taxon>
        <taxon>Bacillati</taxon>
        <taxon>Actinomycetota</taxon>
        <taxon>Actinomycetes</taxon>
        <taxon>Propionibacteriales</taxon>
        <taxon>Propionibacteriaceae</taxon>
        <taxon>Microlunatus</taxon>
    </lineage>
</organism>
<accession>F5XNU0</accession>
<dbReference type="Proteomes" id="UP000007947">
    <property type="component" value="Chromosome"/>
</dbReference>
<dbReference type="PANTHER" id="PTHR37507:SF2">
    <property type="entry name" value="SPORULATION PROTEIN YDCC"/>
    <property type="match status" value="1"/>
</dbReference>
<dbReference type="Gene3D" id="2.50.20.10">
    <property type="entry name" value="Lipoprotein localisation LolA/LolB/LppX"/>
    <property type="match status" value="1"/>
</dbReference>
<dbReference type="HOGENOM" id="CLU_057675_0_0_11"/>
<protein>
    <recommendedName>
        <fullName evidence="4">MucB/RseB N-terminal domain-containing protein</fullName>
    </recommendedName>
</protein>
<dbReference type="RefSeq" id="WP_013862087.1">
    <property type="nucleotide sequence ID" value="NC_015635.1"/>
</dbReference>
<dbReference type="STRING" id="1032480.MLP_11900"/>
<dbReference type="SUPFAM" id="SSF89392">
    <property type="entry name" value="Prokaryotic lipoproteins and lipoprotein localization factors"/>
    <property type="match status" value="1"/>
</dbReference>
<dbReference type="OrthoDB" id="4822274at2"/>
<keyword evidence="3" id="KW-1185">Reference proteome</keyword>
<feature type="region of interest" description="Disordered" evidence="1">
    <location>
        <begin position="299"/>
        <end position="320"/>
    </location>
</feature>
<dbReference type="EMBL" id="AP012204">
    <property type="protein sequence ID" value="BAK34204.1"/>
    <property type="molecule type" value="Genomic_DNA"/>
</dbReference>
<feature type="compositionally biased region" description="Basic and acidic residues" evidence="1">
    <location>
        <begin position="300"/>
        <end position="320"/>
    </location>
</feature>
<proteinExistence type="predicted"/>
<evidence type="ECO:0000313" key="2">
    <source>
        <dbReference type="EMBL" id="BAK34204.1"/>
    </source>
</evidence>
<feature type="region of interest" description="Disordered" evidence="1">
    <location>
        <begin position="244"/>
        <end position="287"/>
    </location>
</feature>
<dbReference type="InterPro" id="IPR029046">
    <property type="entry name" value="LolA/LolB/LppX"/>
</dbReference>
<gene>
    <name evidence="2" type="ordered locus">MLP_11900</name>
</gene>
<dbReference type="KEGG" id="mph:MLP_11900"/>
<dbReference type="PANTHER" id="PTHR37507">
    <property type="entry name" value="SPORULATION PROTEIN YDCC"/>
    <property type="match status" value="1"/>
</dbReference>
<evidence type="ECO:0000256" key="1">
    <source>
        <dbReference type="SAM" id="MobiDB-lite"/>
    </source>
</evidence>
<name>F5XNU0_MICPN</name>
<dbReference type="InterPro" id="IPR052944">
    <property type="entry name" value="Sporulation_related"/>
</dbReference>